<feature type="region of interest" description="Disordered" evidence="4">
    <location>
        <begin position="1"/>
        <end position="31"/>
    </location>
</feature>
<keyword evidence="5" id="KW-0472">Membrane</keyword>
<organism evidence="7 8">
    <name type="scientific">Nyssa sinensis</name>
    <dbReference type="NCBI Taxonomy" id="561372"/>
    <lineage>
        <taxon>Eukaryota</taxon>
        <taxon>Viridiplantae</taxon>
        <taxon>Streptophyta</taxon>
        <taxon>Embryophyta</taxon>
        <taxon>Tracheophyta</taxon>
        <taxon>Spermatophyta</taxon>
        <taxon>Magnoliopsida</taxon>
        <taxon>eudicotyledons</taxon>
        <taxon>Gunneridae</taxon>
        <taxon>Pentapetalae</taxon>
        <taxon>asterids</taxon>
        <taxon>Cornales</taxon>
        <taxon>Nyssaceae</taxon>
        <taxon>Nyssa</taxon>
    </lineage>
</organism>
<feature type="region of interest" description="Disordered" evidence="4">
    <location>
        <begin position="178"/>
        <end position="202"/>
    </location>
</feature>
<feature type="compositionally biased region" description="Acidic residues" evidence="4">
    <location>
        <begin position="22"/>
        <end position="31"/>
    </location>
</feature>
<accession>A0A5J5A6V8</accession>
<sequence length="300" mass="32920">MEAVARQMGGDGSGAQQTGGGDSDDPDELSDMADHDVAVDANDDDISSGFFQFQPRTLGSLFFSSSSSRALKLSANNFGFSAFHKLNRFPDDSCSFPSNNNISKEMTSVDDACSVVDASETSSESKSSLKHSPVSDSKVARGKKCHDDGNGQFQNPCKYSFHSSRVCREVDEITKPRDPQETCQMQLKSERSSRCSSSNGPKIPNSVSKPKILLVEDNKINVMLTQSMMKQLGHNIDVVNNGVEAVHVVQCRNYDLILIVITKIQELILYGAYFIFLLINVLCIPFIKNMYTLAHGQHSV</sequence>
<dbReference type="PANTHER" id="PTHR45339:SF1">
    <property type="entry name" value="HYBRID SIGNAL TRANSDUCTION HISTIDINE KINASE J"/>
    <property type="match status" value="1"/>
</dbReference>
<dbReference type="EMBL" id="CM018046">
    <property type="protein sequence ID" value="KAA8525686.1"/>
    <property type="molecule type" value="Genomic_DNA"/>
</dbReference>
<evidence type="ECO:0000256" key="2">
    <source>
        <dbReference type="ARBA" id="ARBA00023012"/>
    </source>
</evidence>
<keyword evidence="1" id="KW-0597">Phosphoprotein</keyword>
<keyword evidence="2" id="KW-0902">Two-component regulatory system</keyword>
<reference evidence="7 8" key="1">
    <citation type="submission" date="2019-09" db="EMBL/GenBank/DDBJ databases">
        <title>A chromosome-level genome assembly of the Chinese tupelo Nyssa sinensis.</title>
        <authorList>
            <person name="Yang X."/>
            <person name="Kang M."/>
            <person name="Yang Y."/>
            <person name="Xiong H."/>
            <person name="Wang M."/>
            <person name="Zhang Z."/>
            <person name="Wang Z."/>
            <person name="Wu H."/>
            <person name="Ma T."/>
            <person name="Liu J."/>
            <person name="Xi Z."/>
        </authorList>
    </citation>
    <scope>NUCLEOTIDE SEQUENCE [LARGE SCALE GENOMIC DNA]</scope>
    <source>
        <strain evidence="7">J267</strain>
        <tissue evidence="7">Leaf</tissue>
    </source>
</reference>
<dbReference type="SUPFAM" id="SSF52172">
    <property type="entry name" value="CheY-like"/>
    <property type="match status" value="1"/>
</dbReference>
<keyword evidence="5" id="KW-1133">Transmembrane helix</keyword>
<protein>
    <recommendedName>
        <fullName evidence="6">Response regulatory domain-containing protein</fullName>
    </recommendedName>
</protein>
<dbReference type="AlphaFoldDB" id="A0A5J5A6V8"/>
<dbReference type="OrthoDB" id="1820940at2759"/>
<evidence type="ECO:0000313" key="8">
    <source>
        <dbReference type="Proteomes" id="UP000325577"/>
    </source>
</evidence>
<name>A0A5J5A6V8_9ASTE</name>
<dbReference type="CDD" id="cd17546">
    <property type="entry name" value="REC_hyHK_CKI1_RcsC-like"/>
    <property type="match status" value="1"/>
</dbReference>
<evidence type="ECO:0000313" key="7">
    <source>
        <dbReference type="EMBL" id="KAA8525686.1"/>
    </source>
</evidence>
<dbReference type="Gene3D" id="3.40.50.2300">
    <property type="match status" value="1"/>
</dbReference>
<evidence type="ECO:0000256" key="3">
    <source>
        <dbReference type="PROSITE-ProRule" id="PRU00169"/>
    </source>
</evidence>
<evidence type="ECO:0000256" key="5">
    <source>
        <dbReference type="SAM" id="Phobius"/>
    </source>
</evidence>
<evidence type="ECO:0000256" key="1">
    <source>
        <dbReference type="ARBA" id="ARBA00022553"/>
    </source>
</evidence>
<dbReference type="GO" id="GO:0000160">
    <property type="term" value="P:phosphorelay signal transduction system"/>
    <property type="evidence" value="ECO:0007669"/>
    <property type="project" value="UniProtKB-KW"/>
</dbReference>
<dbReference type="InterPro" id="IPR011006">
    <property type="entry name" value="CheY-like_superfamily"/>
</dbReference>
<dbReference type="InterPro" id="IPR001789">
    <property type="entry name" value="Sig_transdc_resp-reg_receiver"/>
</dbReference>
<evidence type="ECO:0000259" key="6">
    <source>
        <dbReference type="PROSITE" id="PS50110"/>
    </source>
</evidence>
<evidence type="ECO:0000256" key="4">
    <source>
        <dbReference type="SAM" id="MobiDB-lite"/>
    </source>
</evidence>
<dbReference type="PROSITE" id="PS50110">
    <property type="entry name" value="RESPONSE_REGULATORY"/>
    <property type="match status" value="1"/>
</dbReference>
<dbReference type="PANTHER" id="PTHR45339">
    <property type="entry name" value="HYBRID SIGNAL TRANSDUCTION HISTIDINE KINASE J"/>
    <property type="match status" value="1"/>
</dbReference>
<feature type="compositionally biased region" description="Low complexity" evidence="4">
    <location>
        <begin position="120"/>
        <end position="137"/>
    </location>
</feature>
<feature type="transmembrane region" description="Helical" evidence="5">
    <location>
        <begin position="267"/>
        <end position="287"/>
    </location>
</feature>
<gene>
    <name evidence="7" type="ORF">F0562_007541</name>
</gene>
<proteinExistence type="predicted"/>
<dbReference type="Proteomes" id="UP000325577">
    <property type="component" value="Linkage Group LG3"/>
</dbReference>
<comment type="caution">
    <text evidence="3">Lacks conserved residue(s) required for the propagation of feature annotation.</text>
</comment>
<keyword evidence="5" id="KW-0812">Transmembrane</keyword>
<feature type="region of interest" description="Disordered" evidence="4">
    <location>
        <begin position="120"/>
        <end position="147"/>
    </location>
</feature>
<keyword evidence="8" id="KW-1185">Reference proteome</keyword>
<feature type="compositionally biased region" description="Gly residues" evidence="4">
    <location>
        <begin position="9"/>
        <end position="21"/>
    </location>
</feature>
<feature type="domain" description="Response regulatory" evidence="6">
    <location>
        <begin position="211"/>
        <end position="300"/>
    </location>
</feature>